<sequence length="353" mass="38565">MAPLTKEEDSAMPIPSTPPPKISKNTIHMAGLLVDVYGLDELPPSSACPRISCLWLHHPRTRSKETMGDIAARCVGAWNSGEKGPRRGLIALAFDQRNHGSRLVDSKGNLAWRQGNEMHAQDMYGVISGTVADQGVLLDAVGGYLFHDEQPQRGIDHHLALGVSLGGHSVWQLLFADPRVRAGVAVIGCPDFMYMLSDRAKKSKLPTFSAQDNGSTFLGSKDFPPSLVNACRKQDPRGILFGTSEVTTETFTKKQHDVLHEKLAGKKILVCSGGSDKLVPYSCSEPFLRWLKEATTARFKEEKIEVDDRVYEGIGHQFSEEMVADAVRFVVDVVGGADADNVPGKDEVRSSKI</sequence>
<proteinExistence type="predicted"/>
<dbReference type="Gene3D" id="3.40.50.1820">
    <property type="entry name" value="alpha/beta hydrolase"/>
    <property type="match status" value="1"/>
</dbReference>
<dbReference type="PANTHER" id="PTHR47381">
    <property type="entry name" value="ALPHA/BETA-HYDROLASES SUPERFAMILY PROTEIN"/>
    <property type="match status" value="1"/>
</dbReference>
<reference evidence="2" key="2">
    <citation type="submission" date="2023-05" db="EMBL/GenBank/DDBJ databases">
        <authorList>
            <consortium name="Lawrence Berkeley National Laboratory"/>
            <person name="Steindorff A."/>
            <person name="Hensen N."/>
            <person name="Bonometti L."/>
            <person name="Westerberg I."/>
            <person name="Brannstrom I.O."/>
            <person name="Guillou S."/>
            <person name="Cros-Aarteil S."/>
            <person name="Calhoun S."/>
            <person name="Haridas S."/>
            <person name="Kuo A."/>
            <person name="Mondo S."/>
            <person name="Pangilinan J."/>
            <person name="Riley R."/>
            <person name="Labutti K."/>
            <person name="Andreopoulos B."/>
            <person name="Lipzen A."/>
            <person name="Chen C."/>
            <person name="Yanf M."/>
            <person name="Daum C."/>
            <person name="Ng V."/>
            <person name="Clum A."/>
            <person name="Ohm R."/>
            <person name="Martin F."/>
            <person name="Silar P."/>
            <person name="Natvig D."/>
            <person name="Lalanne C."/>
            <person name="Gautier V."/>
            <person name="Ament-Velasquez S.L."/>
            <person name="Kruys A."/>
            <person name="Hutchinson M.I."/>
            <person name="Powell A.J."/>
            <person name="Barry K."/>
            <person name="Miller A.N."/>
            <person name="Grigoriev I.V."/>
            <person name="Debuchy R."/>
            <person name="Gladieux P."/>
            <person name="Thoren M.H."/>
            <person name="Johannesson H."/>
        </authorList>
    </citation>
    <scope>NUCLEOTIDE SEQUENCE</scope>
    <source>
        <strain evidence="2">PSN293</strain>
    </source>
</reference>
<dbReference type="EMBL" id="MU858144">
    <property type="protein sequence ID" value="KAK4211655.1"/>
    <property type="molecule type" value="Genomic_DNA"/>
</dbReference>
<dbReference type="SUPFAM" id="SSF53474">
    <property type="entry name" value="alpha/beta-Hydrolases"/>
    <property type="match status" value="1"/>
</dbReference>
<dbReference type="InterPro" id="IPR029058">
    <property type="entry name" value="AB_hydrolase_fold"/>
</dbReference>
<gene>
    <name evidence="2" type="ORF">QBC37DRAFT_426577</name>
</gene>
<organism evidence="2 3">
    <name type="scientific">Rhypophila decipiens</name>
    <dbReference type="NCBI Taxonomy" id="261697"/>
    <lineage>
        <taxon>Eukaryota</taxon>
        <taxon>Fungi</taxon>
        <taxon>Dikarya</taxon>
        <taxon>Ascomycota</taxon>
        <taxon>Pezizomycotina</taxon>
        <taxon>Sordariomycetes</taxon>
        <taxon>Sordariomycetidae</taxon>
        <taxon>Sordariales</taxon>
        <taxon>Naviculisporaceae</taxon>
        <taxon>Rhypophila</taxon>
    </lineage>
</organism>
<dbReference type="PANTHER" id="PTHR47381:SF3">
    <property type="entry name" value="ALPHA_BETA-HYDROLASES SUPERFAMILY PROTEIN"/>
    <property type="match status" value="1"/>
</dbReference>
<reference evidence="2" key="1">
    <citation type="journal article" date="2023" name="Mol. Phylogenet. Evol.">
        <title>Genome-scale phylogeny and comparative genomics of the fungal order Sordariales.</title>
        <authorList>
            <person name="Hensen N."/>
            <person name="Bonometti L."/>
            <person name="Westerberg I."/>
            <person name="Brannstrom I.O."/>
            <person name="Guillou S."/>
            <person name="Cros-Aarteil S."/>
            <person name="Calhoun S."/>
            <person name="Haridas S."/>
            <person name="Kuo A."/>
            <person name="Mondo S."/>
            <person name="Pangilinan J."/>
            <person name="Riley R."/>
            <person name="LaButti K."/>
            <person name="Andreopoulos B."/>
            <person name="Lipzen A."/>
            <person name="Chen C."/>
            <person name="Yan M."/>
            <person name="Daum C."/>
            <person name="Ng V."/>
            <person name="Clum A."/>
            <person name="Steindorff A."/>
            <person name="Ohm R.A."/>
            <person name="Martin F."/>
            <person name="Silar P."/>
            <person name="Natvig D.O."/>
            <person name="Lalanne C."/>
            <person name="Gautier V."/>
            <person name="Ament-Velasquez S.L."/>
            <person name="Kruys A."/>
            <person name="Hutchinson M.I."/>
            <person name="Powell A.J."/>
            <person name="Barry K."/>
            <person name="Miller A.N."/>
            <person name="Grigoriev I.V."/>
            <person name="Debuchy R."/>
            <person name="Gladieux P."/>
            <person name="Hiltunen Thoren M."/>
            <person name="Johannesson H."/>
        </authorList>
    </citation>
    <scope>NUCLEOTIDE SEQUENCE</scope>
    <source>
        <strain evidence="2">PSN293</strain>
    </source>
</reference>
<accession>A0AAN6Y5I4</accession>
<feature type="region of interest" description="Disordered" evidence="1">
    <location>
        <begin position="1"/>
        <end position="23"/>
    </location>
</feature>
<protein>
    <submittedName>
        <fullName evidence="2">Uncharacterized protein</fullName>
    </submittedName>
</protein>
<name>A0AAN6Y5I4_9PEZI</name>
<evidence type="ECO:0000313" key="2">
    <source>
        <dbReference type="EMBL" id="KAK4211655.1"/>
    </source>
</evidence>
<dbReference type="Proteomes" id="UP001301769">
    <property type="component" value="Unassembled WGS sequence"/>
</dbReference>
<evidence type="ECO:0000313" key="3">
    <source>
        <dbReference type="Proteomes" id="UP001301769"/>
    </source>
</evidence>
<keyword evidence="3" id="KW-1185">Reference proteome</keyword>
<dbReference type="AlphaFoldDB" id="A0AAN6Y5I4"/>
<evidence type="ECO:0000256" key="1">
    <source>
        <dbReference type="SAM" id="MobiDB-lite"/>
    </source>
</evidence>
<comment type="caution">
    <text evidence="2">The sequence shown here is derived from an EMBL/GenBank/DDBJ whole genome shotgun (WGS) entry which is preliminary data.</text>
</comment>